<evidence type="ECO:0000256" key="6">
    <source>
        <dbReference type="ARBA" id="ARBA00022723"/>
    </source>
</evidence>
<name>A0ABQ2DQ21_9MICC</name>
<comment type="similarity">
    <text evidence="3">Belongs to the HAD-like hydrolase superfamily. SerB family.</text>
</comment>
<comment type="cofactor">
    <cofactor evidence="1">
        <name>Mg(2+)</name>
        <dbReference type="ChEBI" id="CHEBI:18420"/>
    </cofactor>
</comment>
<proteinExistence type="inferred from homology"/>
<sequence length="307" mass="32846">MASTLTLVSRPALPRDRFDELLAQLVNRLPAAAEAIFSVHESATRWVAKTRIENIDALDLRTEALASFDTLVDSGFFSADEACVTVLDSALTDAKRILLLMDVDSTLIKQEVIELLAAHAGREQEVAAVTEAAMRGELDFAQSLIQRVATLKGLPESVLPEVISRVIYSDGARELVQRMHAAGHIVGVVSGGFQQILDPLAQELKLDHALANTLGITDGLLDGTVHGQIVDRAMKEKMLRAWAAEHGISMSATIAAGDGANDLDMVTAAGLGVAFNAKPALREQSGARIDFSRLDVIADLVLADFDA</sequence>
<dbReference type="SFLD" id="SFLDS00003">
    <property type="entry name" value="Haloacid_Dehalogenase"/>
    <property type="match status" value="1"/>
</dbReference>
<comment type="caution">
    <text evidence="13">The sequence shown here is derived from an EMBL/GenBank/DDBJ whole genome shotgun (WGS) entry which is preliminary data.</text>
</comment>
<evidence type="ECO:0000256" key="8">
    <source>
        <dbReference type="ARBA" id="ARBA00022842"/>
    </source>
</evidence>
<evidence type="ECO:0000256" key="12">
    <source>
        <dbReference type="ARBA" id="ARBA00048523"/>
    </source>
</evidence>
<keyword evidence="9" id="KW-0718">Serine biosynthesis</keyword>
<dbReference type="NCBIfam" id="TIGR01488">
    <property type="entry name" value="HAD-SF-IB"/>
    <property type="match status" value="1"/>
</dbReference>
<keyword evidence="8" id="KW-0460">Magnesium</keyword>
<evidence type="ECO:0000256" key="3">
    <source>
        <dbReference type="ARBA" id="ARBA00009184"/>
    </source>
</evidence>
<dbReference type="Proteomes" id="UP000606115">
    <property type="component" value="Unassembled WGS sequence"/>
</dbReference>
<dbReference type="Pfam" id="PF12710">
    <property type="entry name" value="HAD"/>
    <property type="match status" value="1"/>
</dbReference>
<accession>A0ABQ2DQ21</accession>
<evidence type="ECO:0000256" key="9">
    <source>
        <dbReference type="ARBA" id="ARBA00023299"/>
    </source>
</evidence>
<evidence type="ECO:0000256" key="10">
    <source>
        <dbReference type="ARBA" id="ARBA00031693"/>
    </source>
</evidence>
<dbReference type="NCBIfam" id="TIGR00338">
    <property type="entry name" value="serB"/>
    <property type="match status" value="1"/>
</dbReference>
<dbReference type="InterPro" id="IPR023214">
    <property type="entry name" value="HAD_sf"/>
</dbReference>
<dbReference type="Gene3D" id="3.40.50.1000">
    <property type="entry name" value="HAD superfamily/HAD-like"/>
    <property type="match status" value="1"/>
</dbReference>
<keyword evidence="6" id="KW-0479">Metal-binding</keyword>
<dbReference type="SFLD" id="SFLDG01136">
    <property type="entry name" value="C1.6:_Phosphoserine_Phosphatas"/>
    <property type="match status" value="1"/>
</dbReference>
<evidence type="ECO:0000256" key="1">
    <source>
        <dbReference type="ARBA" id="ARBA00001946"/>
    </source>
</evidence>
<keyword evidence="14" id="KW-1185">Reference proteome</keyword>
<dbReference type="RefSeq" id="WP_188685901.1">
    <property type="nucleotide sequence ID" value="NZ_BMKX01000006.1"/>
</dbReference>
<evidence type="ECO:0000256" key="5">
    <source>
        <dbReference type="ARBA" id="ARBA00022605"/>
    </source>
</evidence>
<gene>
    <name evidence="13" type="ORF">GCM10007173_23970</name>
</gene>
<evidence type="ECO:0000313" key="13">
    <source>
        <dbReference type="EMBL" id="GGJ64216.1"/>
    </source>
</evidence>
<dbReference type="InterPro" id="IPR004469">
    <property type="entry name" value="PSP"/>
</dbReference>
<evidence type="ECO:0000256" key="7">
    <source>
        <dbReference type="ARBA" id="ARBA00022801"/>
    </source>
</evidence>
<evidence type="ECO:0000256" key="11">
    <source>
        <dbReference type="ARBA" id="ARBA00048138"/>
    </source>
</evidence>
<organism evidence="13 14">
    <name type="scientific">Glutamicibacter ardleyensis</name>
    <dbReference type="NCBI Taxonomy" id="225894"/>
    <lineage>
        <taxon>Bacteria</taxon>
        <taxon>Bacillati</taxon>
        <taxon>Actinomycetota</taxon>
        <taxon>Actinomycetes</taxon>
        <taxon>Micrococcales</taxon>
        <taxon>Micrococcaceae</taxon>
        <taxon>Glutamicibacter</taxon>
    </lineage>
</organism>
<evidence type="ECO:0000256" key="2">
    <source>
        <dbReference type="ARBA" id="ARBA00005135"/>
    </source>
</evidence>
<dbReference type="EC" id="3.1.3.3" evidence="4"/>
<evidence type="ECO:0000313" key="14">
    <source>
        <dbReference type="Proteomes" id="UP000606115"/>
    </source>
</evidence>
<dbReference type="PANTHER" id="PTHR43344:SF2">
    <property type="entry name" value="PHOSPHOSERINE PHOSPHATASE"/>
    <property type="match status" value="1"/>
</dbReference>
<dbReference type="EMBL" id="BMKX01000006">
    <property type="protein sequence ID" value="GGJ64216.1"/>
    <property type="molecule type" value="Genomic_DNA"/>
</dbReference>
<evidence type="ECO:0000256" key="4">
    <source>
        <dbReference type="ARBA" id="ARBA00012640"/>
    </source>
</evidence>
<protein>
    <recommendedName>
        <fullName evidence="4">phosphoserine phosphatase</fullName>
        <ecNumber evidence="4">3.1.3.3</ecNumber>
    </recommendedName>
    <alternativeName>
        <fullName evidence="10">O-phosphoserine phosphohydrolase</fullName>
    </alternativeName>
</protein>
<dbReference type="SFLD" id="SFLDF00029">
    <property type="entry name" value="phosphoserine_phosphatase"/>
    <property type="match status" value="1"/>
</dbReference>
<dbReference type="SFLD" id="SFLDG01137">
    <property type="entry name" value="C1.6.1:_Phosphoserine_Phosphat"/>
    <property type="match status" value="1"/>
</dbReference>
<comment type="catalytic activity">
    <reaction evidence="12">
        <text>O-phospho-D-serine + H2O = D-serine + phosphate</text>
        <dbReference type="Rhea" id="RHEA:24873"/>
        <dbReference type="ChEBI" id="CHEBI:15377"/>
        <dbReference type="ChEBI" id="CHEBI:35247"/>
        <dbReference type="ChEBI" id="CHEBI:43474"/>
        <dbReference type="ChEBI" id="CHEBI:58680"/>
        <dbReference type="EC" id="3.1.3.3"/>
    </reaction>
</comment>
<reference evidence="14" key="1">
    <citation type="journal article" date="2019" name="Int. J. Syst. Evol. Microbiol.">
        <title>The Global Catalogue of Microorganisms (GCM) 10K type strain sequencing project: providing services to taxonomists for standard genome sequencing and annotation.</title>
        <authorList>
            <consortium name="The Broad Institute Genomics Platform"/>
            <consortium name="The Broad Institute Genome Sequencing Center for Infectious Disease"/>
            <person name="Wu L."/>
            <person name="Ma J."/>
        </authorList>
    </citation>
    <scope>NUCLEOTIDE SEQUENCE [LARGE SCALE GENOMIC DNA]</scope>
    <source>
        <strain evidence="14">CGMCC 1.3685</strain>
    </source>
</reference>
<dbReference type="InterPro" id="IPR036412">
    <property type="entry name" value="HAD-like_sf"/>
</dbReference>
<dbReference type="PANTHER" id="PTHR43344">
    <property type="entry name" value="PHOSPHOSERINE PHOSPHATASE"/>
    <property type="match status" value="1"/>
</dbReference>
<keyword evidence="5" id="KW-0028">Amino-acid biosynthesis</keyword>
<comment type="catalytic activity">
    <reaction evidence="11">
        <text>O-phospho-L-serine + H2O = L-serine + phosphate</text>
        <dbReference type="Rhea" id="RHEA:21208"/>
        <dbReference type="ChEBI" id="CHEBI:15377"/>
        <dbReference type="ChEBI" id="CHEBI:33384"/>
        <dbReference type="ChEBI" id="CHEBI:43474"/>
        <dbReference type="ChEBI" id="CHEBI:57524"/>
        <dbReference type="EC" id="3.1.3.3"/>
    </reaction>
</comment>
<comment type="pathway">
    <text evidence="2">Amino-acid biosynthesis; L-serine biosynthesis; L-serine from 3-phospho-D-glycerate: step 3/3.</text>
</comment>
<dbReference type="GeneID" id="303304750"/>
<keyword evidence="7" id="KW-0378">Hydrolase</keyword>
<dbReference type="SUPFAM" id="SSF56784">
    <property type="entry name" value="HAD-like"/>
    <property type="match status" value="1"/>
</dbReference>
<dbReference type="InterPro" id="IPR050582">
    <property type="entry name" value="HAD-like_SerB"/>
</dbReference>